<comment type="catalytic activity">
    <reaction evidence="1">
        <text>ATP + protein L-histidine = ADP + protein N-phospho-L-histidine.</text>
        <dbReference type="EC" id="2.7.13.3"/>
    </reaction>
</comment>
<evidence type="ECO:0000256" key="11">
    <source>
        <dbReference type="SAM" id="SignalP"/>
    </source>
</evidence>
<dbReference type="RefSeq" id="WP_143342309.1">
    <property type="nucleotide sequence ID" value="NZ_JAGIOO010000001.1"/>
</dbReference>
<reference evidence="13 14" key="1">
    <citation type="submission" date="2021-03" db="EMBL/GenBank/DDBJ databases">
        <title>Sequencing the genomes of 1000 actinobacteria strains.</title>
        <authorList>
            <person name="Klenk H.-P."/>
        </authorList>
    </citation>
    <scope>NUCLEOTIDE SEQUENCE [LARGE SCALE GENOMIC DNA]</scope>
    <source>
        <strain evidence="13 14">DSM 44580</strain>
    </source>
</reference>
<feature type="transmembrane region" description="Helical" evidence="10">
    <location>
        <begin position="184"/>
        <end position="208"/>
    </location>
</feature>
<dbReference type="InterPro" id="IPR036890">
    <property type="entry name" value="HATPase_C_sf"/>
</dbReference>
<dbReference type="InterPro" id="IPR011712">
    <property type="entry name" value="Sig_transdc_His_kin_sub3_dim/P"/>
</dbReference>
<keyword evidence="14" id="KW-1185">Reference proteome</keyword>
<dbReference type="PANTHER" id="PTHR24421:SF10">
    <property type="entry name" value="NITRATE_NITRITE SENSOR PROTEIN NARQ"/>
    <property type="match status" value="1"/>
</dbReference>
<feature type="domain" description="Histidine kinase/HSP90-like ATPase" evidence="12">
    <location>
        <begin position="659"/>
        <end position="762"/>
    </location>
</feature>
<dbReference type="GO" id="GO:0016301">
    <property type="term" value="F:kinase activity"/>
    <property type="evidence" value="ECO:0007669"/>
    <property type="project" value="UniProtKB-KW"/>
</dbReference>
<feature type="transmembrane region" description="Helical" evidence="10">
    <location>
        <begin position="220"/>
        <end position="242"/>
    </location>
</feature>
<feature type="transmembrane region" description="Helical" evidence="10">
    <location>
        <begin position="352"/>
        <end position="378"/>
    </location>
</feature>
<evidence type="ECO:0000256" key="4">
    <source>
        <dbReference type="ARBA" id="ARBA00022679"/>
    </source>
</evidence>
<dbReference type="Pfam" id="PF07730">
    <property type="entry name" value="HisKA_3"/>
    <property type="match status" value="1"/>
</dbReference>
<evidence type="ECO:0000256" key="8">
    <source>
        <dbReference type="ARBA" id="ARBA00023012"/>
    </source>
</evidence>
<evidence type="ECO:0000256" key="3">
    <source>
        <dbReference type="ARBA" id="ARBA00022553"/>
    </source>
</evidence>
<proteinExistence type="predicted"/>
<dbReference type="SUPFAM" id="SSF55874">
    <property type="entry name" value="ATPase domain of HSP90 chaperone/DNA topoisomerase II/histidine kinase"/>
    <property type="match status" value="1"/>
</dbReference>
<keyword evidence="4" id="KW-0808">Transferase</keyword>
<keyword evidence="10" id="KW-0812">Transmembrane</keyword>
<dbReference type="InterPro" id="IPR050482">
    <property type="entry name" value="Sensor_HK_TwoCompSys"/>
</dbReference>
<dbReference type="Gene3D" id="2.30.42.10">
    <property type="match status" value="1"/>
</dbReference>
<keyword evidence="10" id="KW-1133">Transmembrane helix</keyword>
<keyword evidence="3" id="KW-0597">Phosphoprotein</keyword>
<sequence length="765" mass="82564">MRGARGRVVVVASFAALSVVLAIMCLFTRAGAASDGSQVNHNDFAVPSGRVEVLRAAPNSTLRAQDVVLAIGGRDVQDAAALPGGARYEAGQTVYYVVVRDGATMPLYVTLHDYPVQDGLLLSWPSLVVLFTLFGTAMYLFYRRPHDPAARAGAVAGSLAMITLAGSGYFGLEALDLVSGGQFWRWWVGELFWVLLWGGMVHFALAYPEVTNRSRHRAQVLLGYGGGLALYGVTTAIGLPLADTPVEALAVWGSPIRTVLYVYPLVVFGVLVHKYRTSKNHLTRMRLRWLAASLGLAALLYGLLWGLPNDLLRTELLSYSYHSLVFLPIPVTVAVAVLRYQALDIEIVLSRSLTYGILTVLMTIGYLAMVGLLRLLVLPSVDDLADQAVAAAAAAALVLPLRDRLAKLVNQRLFGHRDDPYRVVTALSARLEQTQTPEAMLPALVETVGHALRLPYAAIELERGDGLEVAAAYGEADGEQVRLPLVYQGERIGDLVVAVRGVGEDFNESDLRVLTDVARHAGAVAYTARLTTDLARSRSRLVRTREEERRRLLHDLHDGVGPTLAATALGLQVVRNVMGTNQSAAQEMLSRLEDELQGAIGEIRRVAHGLRPPVLDQLGLRTAVREHAATLAGRIGANGQPPLTIAVDIAEDLPVLPAAVEVAAYRIVCEALTNVARHSGAGHCAVRVWIEKDLHVEVVDDGEGLAGGRRNGVGLRSMRERAAELGGDCVVESRNRDNRDTRAAAPSGRRGTRVAARLPVPREEA</sequence>
<feature type="transmembrane region" description="Helical" evidence="10">
    <location>
        <begin position="154"/>
        <end position="172"/>
    </location>
</feature>
<comment type="caution">
    <text evidence="13">The sequence shown here is derived from an EMBL/GenBank/DDBJ whole genome shotgun (WGS) entry which is preliminary data.</text>
</comment>
<evidence type="ECO:0000313" key="13">
    <source>
        <dbReference type="EMBL" id="MBP2474416.1"/>
    </source>
</evidence>
<dbReference type="InterPro" id="IPR036034">
    <property type="entry name" value="PDZ_sf"/>
</dbReference>
<feature type="transmembrane region" description="Helical" evidence="10">
    <location>
        <begin position="287"/>
        <end position="307"/>
    </location>
</feature>
<dbReference type="SUPFAM" id="SSF50156">
    <property type="entry name" value="PDZ domain-like"/>
    <property type="match status" value="1"/>
</dbReference>
<feature type="chain" id="PRO_5047133162" description="histidine kinase" evidence="11">
    <location>
        <begin position="33"/>
        <end position="765"/>
    </location>
</feature>
<dbReference type="Gene3D" id="3.30.565.10">
    <property type="entry name" value="Histidine kinase-like ATPase, C-terminal domain"/>
    <property type="match status" value="1"/>
</dbReference>
<keyword evidence="10" id="KW-0472">Membrane</keyword>
<protein>
    <recommendedName>
        <fullName evidence="2">histidine kinase</fullName>
        <ecNumber evidence="2">2.7.13.3</ecNumber>
    </recommendedName>
</protein>
<accession>A0ABS5ACW4</accession>
<evidence type="ECO:0000259" key="12">
    <source>
        <dbReference type="SMART" id="SM00387"/>
    </source>
</evidence>
<feature type="transmembrane region" description="Helical" evidence="10">
    <location>
        <begin position="254"/>
        <end position="275"/>
    </location>
</feature>
<dbReference type="EMBL" id="JAGIOO010000001">
    <property type="protein sequence ID" value="MBP2474416.1"/>
    <property type="molecule type" value="Genomic_DNA"/>
</dbReference>
<dbReference type="CDD" id="cd16917">
    <property type="entry name" value="HATPase_UhpB-NarQ-NarX-like"/>
    <property type="match status" value="1"/>
</dbReference>
<dbReference type="PANTHER" id="PTHR24421">
    <property type="entry name" value="NITRATE/NITRITE SENSOR PROTEIN NARX-RELATED"/>
    <property type="match status" value="1"/>
</dbReference>
<feature type="compositionally biased region" description="Basic and acidic residues" evidence="9">
    <location>
        <begin position="733"/>
        <end position="742"/>
    </location>
</feature>
<evidence type="ECO:0000256" key="6">
    <source>
        <dbReference type="ARBA" id="ARBA00022777"/>
    </source>
</evidence>
<evidence type="ECO:0000256" key="10">
    <source>
        <dbReference type="SAM" id="Phobius"/>
    </source>
</evidence>
<keyword evidence="11" id="KW-0732">Signal</keyword>
<dbReference type="EC" id="2.7.13.3" evidence="2"/>
<dbReference type="SUPFAM" id="SSF55781">
    <property type="entry name" value="GAF domain-like"/>
    <property type="match status" value="1"/>
</dbReference>
<dbReference type="Gene3D" id="1.20.5.1930">
    <property type="match status" value="1"/>
</dbReference>
<dbReference type="InterPro" id="IPR003594">
    <property type="entry name" value="HATPase_dom"/>
</dbReference>
<evidence type="ECO:0000256" key="2">
    <source>
        <dbReference type="ARBA" id="ARBA00012438"/>
    </source>
</evidence>
<evidence type="ECO:0000256" key="7">
    <source>
        <dbReference type="ARBA" id="ARBA00022840"/>
    </source>
</evidence>
<dbReference type="SMART" id="SM00387">
    <property type="entry name" value="HATPase_c"/>
    <property type="match status" value="1"/>
</dbReference>
<gene>
    <name evidence="13" type="ORF">JOF53_003288</name>
</gene>
<organism evidence="13 14">
    <name type="scientific">Crossiella equi</name>
    <dbReference type="NCBI Taxonomy" id="130796"/>
    <lineage>
        <taxon>Bacteria</taxon>
        <taxon>Bacillati</taxon>
        <taxon>Actinomycetota</taxon>
        <taxon>Actinomycetes</taxon>
        <taxon>Pseudonocardiales</taxon>
        <taxon>Pseudonocardiaceae</taxon>
        <taxon>Crossiella</taxon>
    </lineage>
</organism>
<keyword evidence="6 13" id="KW-0418">Kinase</keyword>
<feature type="transmembrane region" description="Helical" evidence="10">
    <location>
        <begin position="319"/>
        <end position="340"/>
    </location>
</feature>
<keyword evidence="5" id="KW-0547">Nucleotide-binding</keyword>
<evidence type="ECO:0000256" key="1">
    <source>
        <dbReference type="ARBA" id="ARBA00000085"/>
    </source>
</evidence>
<feature type="region of interest" description="Disordered" evidence="9">
    <location>
        <begin position="733"/>
        <end position="765"/>
    </location>
</feature>
<evidence type="ECO:0000256" key="5">
    <source>
        <dbReference type="ARBA" id="ARBA00022741"/>
    </source>
</evidence>
<dbReference type="Pfam" id="PF02518">
    <property type="entry name" value="HATPase_c"/>
    <property type="match status" value="1"/>
</dbReference>
<keyword evidence="7" id="KW-0067">ATP-binding</keyword>
<dbReference type="Proteomes" id="UP001519363">
    <property type="component" value="Unassembled WGS sequence"/>
</dbReference>
<keyword evidence="8" id="KW-0902">Two-component regulatory system</keyword>
<name>A0ABS5ACW4_9PSEU</name>
<feature type="signal peptide" evidence="11">
    <location>
        <begin position="1"/>
        <end position="32"/>
    </location>
</feature>
<evidence type="ECO:0000313" key="14">
    <source>
        <dbReference type="Proteomes" id="UP001519363"/>
    </source>
</evidence>
<feature type="transmembrane region" description="Helical" evidence="10">
    <location>
        <begin position="121"/>
        <end position="142"/>
    </location>
</feature>
<evidence type="ECO:0000256" key="9">
    <source>
        <dbReference type="SAM" id="MobiDB-lite"/>
    </source>
</evidence>